<dbReference type="GO" id="GO:0016829">
    <property type="term" value="F:lyase activity"/>
    <property type="evidence" value="ECO:0007669"/>
    <property type="project" value="UniProtKB-KW"/>
</dbReference>
<comment type="caution">
    <text evidence="12">The sequence shown here is derived from an EMBL/GenBank/DDBJ whole genome shotgun (WGS) entry which is preliminary data.</text>
</comment>
<comment type="similarity">
    <text evidence="2 10">Belongs to the class-V pyridoxal-phosphate-dependent aminotransferase family. Csd subfamily.</text>
</comment>
<dbReference type="Proteomes" id="UP000078503">
    <property type="component" value="Unassembled WGS sequence"/>
</dbReference>
<dbReference type="InterPro" id="IPR016454">
    <property type="entry name" value="Cysteine_dSase"/>
</dbReference>
<dbReference type="SUPFAM" id="SSF53383">
    <property type="entry name" value="PLP-dependent transferases"/>
    <property type="match status" value="1"/>
</dbReference>
<protein>
    <recommendedName>
        <fullName evidence="3 10">Cysteine desulfurase</fullName>
        <ecNumber evidence="3 10">2.8.1.7</ecNumber>
    </recommendedName>
</protein>
<sequence length="436" mass="47835">MVTSTTELLTPSRSASVLTSPWRKDFPTLQTQVYDKSLVYLDSAATAQTPTAVIERMNQFYHHEYASVHRGVHKLSANATENLEFVRSKVADFIGASAAYRQHSPESSATKGLIFTKGTTEAINLVANSYLAHNVQAGDEIIITEMEHHANIVPWQMLAERLGLIIKVWRLNAQHELDEQALQQLITQRTKLLAITHVSNVLGTVNPIKSFIEIAHQADVAVLVDGAQAVMHQRIDVHELDCDFYVFSAHKLYGPTGVGALYVKPNRLSQMQPWEGGGAMIEQVRLPTGTGFTQAPWCFEAGTPNIAGILGFGAAIDYLTSIGLVEIEKHESSLMRSLLKGLQDIDGIEIYGSSSLPTIGVVSFNLNGLHAFDVGAFLDRYGIAIRTGHLCAMPLLKTLGQSSVCRVSLGLYTDQHDVDQLIEGLCRIQGLFGERK</sequence>
<keyword evidence="4" id="KW-0963">Cytoplasm</keyword>
<dbReference type="InterPro" id="IPR015424">
    <property type="entry name" value="PyrdxlP-dep_Trfase"/>
</dbReference>
<dbReference type="RefSeq" id="WP_068333643.1">
    <property type="nucleotide sequence ID" value="NZ_LVHF01000029.1"/>
</dbReference>
<evidence type="ECO:0000256" key="9">
    <source>
        <dbReference type="RuleBase" id="RU004504"/>
    </source>
</evidence>
<dbReference type="GO" id="GO:0031071">
    <property type="term" value="F:cysteine desulfurase activity"/>
    <property type="evidence" value="ECO:0007669"/>
    <property type="project" value="UniProtKB-UniRule"/>
</dbReference>
<evidence type="ECO:0000256" key="7">
    <source>
        <dbReference type="ARBA" id="ARBA00023239"/>
    </source>
</evidence>
<dbReference type="OrthoDB" id="9808002at2"/>
<evidence type="ECO:0000256" key="1">
    <source>
        <dbReference type="ARBA" id="ARBA00001933"/>
    </source>
</evidence>
<evidence type="ECO:0000256" key="2">
    <source>
        <dbReference type="ARBA" id="ARBA00010447"/>
    </source>
</evidence>
<dbReference type="EC" id="2.8.1.7" evidence="3 10"/>
<comment type="function">
    <text evidence="10">Catalyzes the removal of elemental sulfur and selenium atoms from L-cysteine, L-cystine, L-selenocysteine, and L-selenocystine to produce L-alanine.</text>
</comment>
<dbReference type="PANTHER" id="PTHR43586">
    <property type="entry name" value="CYSTEINE DESULFURASE"/>
    <property type="match status" value="1"/>
</dbReference>
<accession>A0A178K968</accession>
<organism evidence="12 13">
    <name type="scientific">Photobacterium jeanii</name>
    <dbReference type="NCBI Taxonomy" id="858640"/>
    <lineage>
        <taxon>Bacteria</taxon>
        <taxon>Pseudomonadati</taxon>
        <taxon>Pseudomonadota</taxon>
        <taxon>Gammaproteobacteria</taxon>
        <taxon>Vibrionales</taxon>
        <taxon>Vibrionaceae</taxon>
        <taxon>Photobacterium</taxon>
    </lineage>
</organism>
<comment type="cofactor">
    <cofactor evidence="1 9">
        <name>pyridoxal 5'-phosphate</name>
        <dbReference type="ChEBI" id="CHEBI:597326"/>
    </cofactor>
</comment>
<dbReference type="PROSITE" id="PS00595">
    <property type="entry name" value="AA_TRANSFER_CLASS_5"/>
    <property type="match status" value="1"/>
</dbReference>
<dbReference type="Gene3D" id="3.40.640.10">
    <property type="entry name" value="Type I PLP-dependent aspartate aminotransferase-like (Major domain)"/>
    <property type="match status" value="1"/>
</dbReference>
<keyword evidence="5 10" id="KW-0808">Transferase</keyword>
<feature type="domain" description="Aminotransferase class V" evidence="11">
    <location>
        <begin position="39"/>
        <end position="421"/>
    </location>
</feature>
<dbReference type="Pfam" id="PF00266">
    <property type="entry name" value="Aminotran_5"/>
    <property type="match status" value="1"/>
</dbReference>
<keyword evidence="6 10" id="KW-0663">Pyridoxal phosphate</keyword>
<keyword evidence="7" id="KW-0456">Lyase</keyword>
<dbReference type="GO" id="GO:0006534">
    <property type="term" value="P:cysteine metabolic process"/>
    <property type="evidence" value="ECO:0007669"/>
    <property type="project" value="UniProtKB-UniRule"/>
</dbReference>
<dbReference type="InterPro" id="IPR015421">
    <property type="entry name" value="PyrdxlP-dep_Trfase_major"/>
</dbReference>
<dbReference type="EMBL" id="LVHF01000029">
    <property type="protein sequence ID" value="OAN13274.1"/>
    <property type="molecule type" value="Genomic_DNA"/>
</dbReference>
<proteinExistence type="inferred from homology"/>
<dbReference type="NCBIfam" id="TIGR01979">
    <property type="entry name" value="sufS"/>
    <property type="match status" value="1"/>
</dbReference>
<dbReference type="InterPro" id="IPR000192">
    <property type="entry name" value="Aminotrans_V_dom"/>
</dbReference>
<evidence type="ECO:0000313" key="13">
    <source>
        <dbReference type="Proteomes" id="UP000078503"/>
    </source>
</evidence>
<name>A0A178K968_9GAMM</name>
<keyword evidence="13" id="KW-1185">Reference proteome</keyword>
<evidence type="ECO:0000256" key="3">
    <source>
        <dbReference type="ARBA" id="ARBA00012239"/>
    </source>
</evidence>
<dbReference type="InterPro" id="IPR015422">
    <property type="entry name" value="PyrdxlP-dep_Trfase_small"/>
</dbReference>
<evidence type="ECO:0000256" key="4">
    <source>
        <dbReference type="ARBA" id="ARBA00022490"/>
    </source>
</evidence>
<dbReference type="InterPro" id="IPR010970">
    <property type="entry name" value="Cys_dSase_SufS"/>
</dbReference>
<evidence type="ECO:0000313" key="12">
    <source>
        <dbReference type="EMBL" id="OAN13274.1"/>
    </source>
</evidence>
<evidence type="ECO:0000259" key="11">
    <source>
        <dbReference type="Pfam" id="PF00266"/>
    </source>
</evidence>
<evidence type="ECO:0000256" key="10">
    <source>
        <dbReference type="RuleBase" id="RU004506"/>
    </source>
</evidence>
<dbReference type="STRING" id="858640.A3K86_16590"/>
<dbReference type="PIRSF" id="PIRSF005572">
    <property type="entry name" value="NifS"/>
    <property type="match status" value="1"/>
</dbReference>
<reference evidence="12 13" key="1">
    <citation type="submission" date="2016-03" db="EMBL/GenBank/DDBJ databases">
        <title>Photobacterium proteolyticum sp. nov. a protease producing bacterium isolated from ocean sediments of Laizhou Bay.</title>
        <authorList>
            <person name="Li Y."/>
        </authorList>
    </citation>
    <scope>NUCLEOTIDE SEQUENCE [LARGE SCALE GENOMIC DNA]</scope>
    <source>
        <strain evidence="12 13">R-40508</strain>
    </source>
</reference>
<dbReference type="Gene3D" id="3.90.1150.10">
    <property type="entry name" value="Aspartate Aminotransferase, domain 1"/>
    <property type="match status" value="1"/>
</dbReference>
<evidence type="ECO:0000256" key="8">
    <source>
        <dbReference type="ARBA" id="ARBA00050776"/>
    </source>
</evidence>
<gene>
    <name evidence="12" type="ORF">A3K86_16590</name>
</gene>
<evidence type="ECO:0000256" key="5">
    <source>
        <dbReference type="ARBA" id="ARBA00022679"/>
    </source>
</evidence>
<dbReference type="PANTHER" id="PTHR43586:SF25">
    <property type="entry name" value="CYSTEINE DESULFURASE"/>
    <property type="match status" value="1"/>
</dbReference>
<dbReference type="CDD" id="cd06453">
    <property type="entry name" value="SufS_like"/>
    <property type="match status" value="1"/>
</dbReference>
<evidence type="ECO:0000256" key="6">
    <source>
        <dbReference type="ARBA" id="ARBA00022898"/>
    </source>
</evidence>
<dbReference type="GO" id="GO:0030170">
    <property type="term" value="F:pyridoxal phosphate binding"/>
    <property type="evidence" value="ECO:0007669"/>
    <property type="project" value="UniProtKB-UniRule"/>
</dbReference>
<comment type="catalytic activity">
    <reaction evidence="8 10">
        <text>(sulfur carrier)-H + L-cysteine = (sulfur carrier)-SH + L-alanine</text>
        <dbReference type="Rhea" id="RHEA:43892"/>
        <dbReference type="Rhea" id="RHEA-COMP:14737"/>
        <dbReference type="Rhea" id="RHEA-COMP:14739"/>
        <dbReference type="ChEBI" id="CHEBI:29917"/>
        <dbReference type="ChEBI" id="CHEBI:35235"/>
        <dbReference type="ChEBI" id="CHEBI:57972"/>
        <dbReference type="ChEBI" id="CHEBI:64428"/>
        <dbReference type="EC" id="2.8.1.7"/>
    </reaction>
</comment>
<dbReference type="InterPro" id="IPR020578">
    <property type="entry name" value="Aminotrans_V_PyrdxlP_BS"/>
</dbReference>
<dbReference type="AlphaFoldDB" id="A0A178K968"/>